<dbReference type="SUPFAM" id="SSF51126">
    <property type="entry name" value="Pectin lyase-like"/>
    <property type="match status" value="1"/>
</dbReference>
<dbReference type="InterPro" id="IPR011050">
    <property type="entry name" value="Pectin_lyase_fold/virulence"/>
</dbReference>
<dbReference type="RefSeq" id="XP_040933275.1">
    <property type="nucleotide sequence ID" value="XM_041077341.1"/>
</dbReference>
<reference evidence="5" key="1">
    <citation type="journal article" date="2020" name="Nat. Genet.">
        <title>Genomic diversifications of five Gossypium allopolyploid species and their impact on cotton improvement.</title>
        <authorList>
            <person name="Chen Z.J."/>
            <person name="Sreedasyam A."/>
            <person name="Ando A."/>
            <person name="Song Q."/>
            <person name="De Santiago L.M."/>
            <person name="Hulse-Kemp A.M."/>
            <person name="Ding M."/>
            <person name="Ye W."/>
            <person name="Kirkbride R.C."/>
            <person name="Jenkins J."/>
            <person name="Plott C."/>
            <person name="Lovell J."/>
            <person name="Lin Y.M."/>
            <person name="Vaughn R."/>
            <person name="Liu B."/>
            <person name="Simpson S."/>
            <person name="Scheffler B.E."/>
            <person name="Wen L."/>
            <person name="Saski C.A."/>
            <person name="Grover C.E."/>
            <person name="Hu G."/>
            <person name="Conover J.L."/>
            <person name="Carlson J.W."/>
            <person name="Shu S."/>
            <person name="Boston L.B."/>
            <person name="Williams M."/>
            <person name="Peterson D.G."/>
            <person name="McGee K."/>
            <person name="Jones D.C."/>
            <person name="Wendel J.F."/>
            <person name="Stelly D.M."/>
            <person name="Grimwood J."/>
            <person name="Schmutz J."/>
        </authorList>
    </citation>
    <scope>NUCLEOTIDE SEQUENCE [LARGE SCALE GENOMIC DNA]</scope>
    <source>
        <strain evidence="5">cv. TM-1</strain>
    </source>
</reference>
<evidence type="ECO:0000256" key="1">
    <source>
        <dbReference type="ARBA" id="ARBA00005184"/>
    </source>
</evidence>
<reference evidence="6" key="2">
    <citation type="submission" date="2025-08" db="UniProtKB">
        <authorList>
            <consortium name="RefSeq"/>
        </authorList>
    </citation>
    <scope>IDENTIFICATION</scope>
</reference>
<evidence type="ECO:0000256" key="3">
    <source>
        <dbReference type="ARBA" id="ARBA00023085"/>
    </source>
</evidence>
<evidence type="ECO:0000256" key="2">
    <source>
        <dbReference type="ARBA" id="ARBA00022801"/>
    </source>
</evidence>
<dbReference type="Proteomes" id="UP000818029">
    <property type="component" value="Chromosome A09"/>
</dbReference>
<dbReference type="PANTHER" id="PTHR31707">
    <property type="entry name" value="PECTINESTERASE"/>
    <property type="match status" value="1"/>
</dbReference>
<proteinExistence type="predicted"/>
<dbReference type="Pfam" id="PF01095">
    <property type="entry name" value="Pectinesterase"/>
    <property type="match status" value="1"/>
</dbReference>
<dbReference type="GeneID" id="121206415"/>
<evidence type="ECO:0000259" key="4">
    <source>
        <dbReference type="Pfam" id="PF01095"/>
    </source>
</evidence>
<accession>A0ABM2YRX7</accession>
<dbReference type="InterPro" id="IPR012334">
    <property type="entry name" value="Pectin_lyas_fold"/>
</dbReference>
<keyword evidence="3" id="KW-0063">Aspartyl esterase</keyword>
<comment type="pathway">
    <text evidence="1">Glycan metabolism; pectin degradation; 2-dehydro-3-deoxy-D-gluconate from pectin: step 1/5.</text>
</comment>
<dbReference type="InterPro" id="IPR000070">
    <property type="entry name" value="Pectinesterase_cat"/>
</dbReference>
<protein>
    <submittedName>
        <fullName evidence="6">Pectinesterase/pectinesterase inhibitor 43</fullName>
    </submittedName>
</protein>
<keyword evidence="5" id="KW-1185">Reference proteome</keyword>
<name>A0ABM2YRX7_GOSHI</name>
<feature type="domain" description="Pectinesterase catalytic" evidence="4">
    <location>
        <begin position="5"/>
        <end position="86"/>
    </location>
</feature>
<gene>
    <name evidence="6" type="primary">LOC121206415</name>
</gene>
<evidence type="ECO:0000313" key="5">
    <source>
        <dbReference type="Proteomes" id="UP000818029"/>
    </source>
</evidence>
<dbReference type="Gene3D" id="2.160.20.10">
    <property type="entry name" value="Single-stranded right-handed beta-helix, Pectin lyase-like"/>
    <property type="match status" value="1"/>
</dbReference>
<organism evidence="5 6">
    <name type="scientific">Gossypium hirsutum</name>
    <name type="common">Upland cotton</name>
    <name type="synonym">Gossypium mexicanum</name>
    <dbReference type="NCBI Taxonomy" id="3635"/>
    <lineage>
        <taxon>Eukaryota</taxon>
        <taxon>Viridiplantae</taxon>
        <taxon>Streptophyta</taxon>
        <taxon>Embryophyta</taxon>
        <taxon>Tracheophyta</taxon>
        <taxon>Spermatophyta</taxon>
        <taxon>Magnoliopsida</taxon>
        <taxon>eudicotyledons</taxon>
        <taxon>Gunneridae</taxon>
        <taxon>Pentapetalae</taxon>
        <taxon>rosids</taxon>
        <taxon>malvids</taxon>
        <taxon>Malvales</taxon>
        <taxon>Malvaceae</taxon>
        <taxon>Malvoideae</taxon>
        <taxon>Gossypium</taxon>
    </lineage>
</organism>
<keyword evidence="2" id="KW-0378">Hydrolase</keyword>
<sequence length="86" mass="9373">MDMISINVMFISDGPTETIITNDLNCIRDHLLKTFGTVTIGVLDGVGFTAKDIGFENTTGDADNQAAAFRATCDMVIMFNCHFNGY</sequence>
<evidence type="ECO:0000313" key="6">
    <source>
        <dbReference type="RefSeq" id="XP_040933275.1"/>
    </source>
</evidence>